<feature type="transmembrane region" description="Helical" evidence="3">
    <location>
        <begin position="89"/>
        <end position="108"/>
    </location>
</feature>
<feature type="transmembrane region" description="Helical" evidence="3">
    <location>
        <begin position="225"/>
        <end position="243"/>
    </location>
</feature>
<evidence type="ECO:0000256" key="1">
    <source>
        <dbReference type="ARBA" id="ARBA00004141"/>
    </source>
</evidence>
<dbReference type="Gene3D" id="1.20.1250.20">
    <property type="entry name" value="MFS general substrate transporter like domains"/>
    <property type="match status" value="2"/>
</dbReference>
<dbReference type="PANTHER" id="PTHR11360">
    <property type="entry name" value="MONOCARBOXYLATE TRANSPORTER"/>
    <property type="match status" value="1"/>
</dbReference>
<dbReference type="InterPro" id="IPR011701">
    <property type="entry name" value="MFS"/>
</dbReference>
<feature type="transmembrane region" description="Helical" evidence="3">
    <location>
        <begin position="56"/>
        <end position="77"/>
    </location>
</feature>
<reference evidence="5" key="1">
    <citation type="journal article" date="2018" name="Mol. Biol. Evol.">
        <title>Broad Genomic Sampling Reveals a Smut Pathogenic Ancestry of the Fungal Clade Ustilaginomycotina.</title>
        <authorList>
            <person name="Kijpornyongpan T."/>
            <person name="Mondo S.J."/>
            <person name="Barry K."/>
            <person name="Sandor L."/>
            <person name="Lee J."/>
            <person name="Lipzen A."/>
            <person name="Pangilinan J."/>
            <person name="LaButti K."/>
            <person name="Hainaut M."/>
            <person name="Henrissat B."/>
            <person name="Grigoriev I.V."/>
            <person name="Spatafora J.W."/>
            <person name="Aime M.C."/>
        </authorList>
    </citation>
    <scope>NUCLEOTIDE SEQUENCE [LARGE SCALE GENOMIC DNA]</scope>
    <source>
        <strain evidence="5">MCA 4198</strain>
    </source>
</reference>
<feature type="transmembrane region" description="Helical" evidence="3">
    <location>
        <begin position="178"/>
        <end position="198"/>
    </location>
</feature>
<name>A0A316YHA0_9BASI</name>
<gene>
    <name evidence="5" type="ORF">FA10DRAFT_272288</name>
</gene>
<evidence type="ECO:0000256" key="3">
    <source>
        <dbReference type="SAM" id="Phobius"/>
    </source>
</evidence>
<dbReference type="InterPro" id="IPR050327">
    <property type="entry name" value="Proton-linked_MCT"/>
</dbReference>
<evidence type="ECO:0000313" key="5">
    <source>
        <dbReference type="EMBL" id="PWN88920.1"/>
    </source>
</evidence>
<dbReference type="InParanoid" id="A0A316YHA0"/>
<dbReference type="PROSITE" id="PS50850">
    <property type="entry name" value="MFS"/>
    <property type="match status" value="1"/>
</dbReference>
<dbReference type="GeneID" id="37045041"/>
<feature type="transmembrane region" description="Helical" evidence="3">
    <location>
        <begin position="393"/>
        <end position="417"/>
    </location>
</feature>
<dbReference type="SUPFAM" id="SSF103473">
    <property type="entry name" value="MFS general substrate transporter"/>
    <property type="match status" value="1"/>
</dbReference>
<organism evidence="5 6">
    <name type="scientific">Acaromyces ingoldii</name>
    <dbReference type="NCBI Taxonomy" id="215250"/>
    <lineage>
        <taxon>Eukaryota</taxon>
        <taxon>Fungi</taxon>
        <taxon>Dikarya</taxon>
        <taxon>Basidiomycota</taxon>
        <taxon>Ustilaginomycotina</taxon>
        <taxon>Exobasidiomycetes</taxon>
        <taxon>Exobasidiales</taxon>
        <taxon>Cryptobasidiaceae</taxon>
        <taxon>Acaromyces</taxon>
    </lineage>
</organism>
<feature type="transmembrane region" description="Helical" evidence="3">
    <location>
        <begin position="114"/>
        <end position="134"/>
    </location>
</feature>
<feature type="transmembrane region" description="Helical" evidence="3">
    <location>
        <begin position="316"/>
        <end position="339"/>
    </location>
</feature>
<keyword evidence="6" id="KW-1185">Reference proteome</keyword>
<dbReference type="GO" id="GO:0022857">
    <property type="term" value="F:transmembrane transporter activity"/>
    <property type="evidence" value="ECO:0007669"/>
    <property type="project" value="InterPro"/>
</dbReference>
<dbReference type="Proteomes" id="UP000245768">
    <property type="component" value="Unassembled WGS sequence"/>
</dbReference>
<sequence>MSGQALLPPVDRGVDAWKFVISSLCLELMVWGMTSAFGIFQNYYESHPPFNRYSSVQISAIGTLCSGFLIAEGLFVIGFYRSYPDWIKPLMWVSFGMATLALVLASFAESLGVLIVTQGCLFGIFGGLLYYPTIVWLPEWFVERRGLAAGIIFGGNGAGGAIFPLLLTKLLESVGFRWTLRIFAALFFCVAAPAIYFCRPRIRPVVARPRSVTWIPPLGFTKRPLFWLDFLVSLLQLLGFYAVNVYLPTYARSIGLTSSQGTYALMAFNSSSTVGKILTGWAVDRVPYLMLLCVFGAAGSLAAFVMWGFAGSHLAPFVLFVLVFGAVAGSVTPTWPAACVQISGRQRRYDVSVIFMSLGESMALASVAGPLIAGSLVDKLGLKEQAPWGKFGYAAPTIFVGVSMALSSILAVGTGLARPKME</sequence>
<evidence type="ECO:0000259" key="4">
    <source>
        <dbReference type="PROSITE" id="PS50850"/>
    </source>
</evidence>
<feature type="domain" description="Major facilitator superfamily (MFS) profile" evidence="4">
    <location>
        <begin position="225"/>
        <end position="422"/>
    </location>
</feature>
<dbReference type="AlphaFoldDB" id="A0A316YHA0"/>
<dbReference type="GO" id="GO:0016020">
    <property type="term" value="C:membrane"/>
    <property type="evidence" value="ECO:0007669"/>
    <property type="project" value="UniProtKB-SubCell"/>
</dbReference>
<dbReference type="InterPro" id="IPR020846">
    <property type="entry name" value="MFS_dom"/>
</dbReference>
<dbReference type="PANTHER" id="PTHR11360:SF287">
    <property type="entry name" value="MFS MONOCARBOXYLATE TRANSPORTER"/>
    <property type="match status" value="1"/>
</dbReference>
<evidence type="ECO:0000256" key="2">
    <source>
        <dbReference type="ARBA" id="ARBA00006727"/>
    </source>
</evidence>
<keyword evidence="3" id="KW-0812">Transmembrane</keyword>
<accession>A0A316YHA0</accession>
<comment type="subcellular location">
    <subcellularLocation>
        <location evidence="1">Membrane</location>
        <topology evidence="1">Multi-pass membrane protein</topology>
    </subcellularLocation>
</comment>
<dbReference type="EMBL" id="KZ819637">
    <property type="protein sequence ID" value="PWN88920.1"/>
    <property type="molecule type" value="Genomic_DNA"/>
</dbReference>
<feature type="transmembrane region" description="Helical" evidence="3">
    <location>
        <begin position="146"/>
        <end position="166"/>
    </location>
</feature>
<evidence type="ECO:0000313" key="6">
    <source>
        <dbReference type="Proteomes" id="UP000245768"/>
    </source>
</evidence>
<keyword evidence="3" id="KW-0472">Membrane</keyword>
<dbReference type="RefSeq" id="XP_025376118.1">
    <property type="nucleotide sequence ID" value="XM_025523125.1"/>
</dbReference>
<dbReference type="Pfam" id="PF07690">
    <property type="entry name" value="MFS_1"/>
    <property type="match status" value="1"/>
</dbReference>
<dbReference type="OrthoDB" id="2213137at2759"/>
<proteinExistence type="inferred from homology"/>
<comment type="similarity">
    <text evidence="2">Belongs to the major facilitator superfamily. Monocarboxylate porter (TC 2.A.1.13) family.</text>
</comment>
<dbReference type="InterPro" id="IPR036259">
    <property type="entry name" value="MFS_trans_sf"/>
</dbReference>
<keyword evidence="3" id="KW-1133">Transmembrane helix</keyword>
<feature type="transmembrane region" description="Helical" evidence="3">
    <location>
        <begin position="20"/>
        <end position="44"/>
    </location>
</feature>
<feature type="transmembrane region" description="Helical" evidence="3">
    <location>
        <begin position="351"/>
        <end position="373"/>
    </location>
</feature>
<protein>
    <submittedName>
        <fullName evidence="5">MFS general substrate transporter</fullName>
    </submittedName>
</protein>
<feature type="transmembrane region" description="Helical" evidence="3">
    <location>
        <begin position="288"/>
        <end position="310"/>
    </location>
</feature>